<dbReference type="RefSeq" id="WP_307235730.1">
    <property type="nucleotide sequence ID" value="NZ_JAUSUZ010000001.1"/>
</dbReference>
<protein>
    <submittedName>
        <fullName evidence="2">Uncharacterized protein</fullName>
    </submittedName>
</protein>
<proteinExistence type="predicted"/>
<dbReference type="AlphaFoldDB" id="A0AAE3VUR3"/>
<sequence>MRSCPGTAGSRSCPPETGPGVPDRLAELLGRSDLRAAENAEYDPVLLDEARRFAADLARPGVQLSPRGAGAAALVVADRIAAWSRRDAEPEPAVAQAWVARGGVVFAVRAVAEMAGMLFHPRRADGALCRPPISSAVSPGVAGHPDAGPAAAQGRGHRAVLDRAPGPGVSRGRGRRHVRRGGRRAGGYRSGAVPQRLIASFVLPDRDDWVDEDIDALVPWMRALPQAERVTLQVLPVFSATRAAQVRRRADVLGTLDSPSRSSRFDIRLRTVEKAGRATLIMTLLDGLGTEAVPLLTDHPVYRAEAGFQPVFHSGMTVRGARGRRGTAARPGAVPAGPDPRGAAGTRRRGAGVSPTGAAWPATGPAASPR</sequence>
<feature type="compositionally biased region" description="Low complexity" evidence="1">
    <location>
        <begin position="328"/>
        <end position="370"/>
    </location>
</feature>
<dbReference type="Proteomes" id="UP001240236">
    <property type="component" value="Unassembled WGS sequence"/>
</dbReference>
<feature type="region of interest" description="Disordered" evidence="1">
    <location>
        <begin position="1"/>
        <end position="23"/>
    </location>
</feature>
<name>A0AAE3VUR3_9ACTN</name>
<feature type="compositionally biased region" description="Basic residues" evidence="1">
    <location>
        <begin position="172"/>
        <end position="183"/>
    </location>
</feature>
<keyword evidence="3" id="KW-1185">Reference proteome</keyword>
<accession>A0AAE3VUR3</accession>
<evidence type="ECO:0000313" key="3">
    <source>
        <dbReference type="Proteomes" id="UP001240236"/>
    </source>
</evidence>
<gene>
    <name evidence="2" type="ORF">J2S42_001042</name>
</gene>
<evidence type="ECO:0000256" key="1">
    <source>
        <dbReference type="SAM" id="MobiDB-lite"/>
    </source>
</evidence>
<feature type="region of interest" description="Disordered" evidence="1">
    <location>
        <begin position="322"/>
        <end position="370"/>
    </location>
</feature>
<comment type="caution">
    <text evidence="2">The sequence shown here is derived from an EMBL/GenBank/DDBJ whole genome shotgun (WGS) entry which is preliminary data.</text>
</comment>
<feature type="region of interest" description="Disordered" evidence="1">
    <location>
        <begin position="139"/>
        <end position="187"/>
    </location>
</feature>
<organism evidence="2 3">
    <name type="scientific">Catenuloplanes indicus</name>
    <dbReference type="NCBI Taxonomy" id="137267"/>
    <lineage>
        <taxon>Bacteria</taxon>
        <taxon>Bacillati</taxon>
        <taxon>Actinomycetota</taxon>
        <taxon>Actinomycetes</taxon>
        <taxon>Micromonosporales</taxon>
        <taxon>Micromonosporaceae</taxon>
        <taxon>Catenuloplanes</taxon>
    </lineage>
</organism>
<reference evidence="2 3" key="1">
    <citation type="submission" date="2023-07" db="EMBL/GenBank/DDBJ databases">
        <title>Sequencing the genomes of 1000 actinobacteria strains.</title>
        <authorList>
            <person name="Klenk H.-P."/>
        </authorList>
    </citation>
    <scope>NUCLEOTIDE SEQUENCE [LARGE SCALE GENOMIC DNA]</scope>
    <source>
        <strain evidence="2 3">DSM 44709</strain>
    </source>
</reference>
<evidence type="ECO:0000313" key="2">
    <source>
        <dbReference type="EMBL" id="MDQ0364373.1"/>
    </source>
</evidence>
<dbReference type="EMBL" id="JAUSUZ010000001">
    <property type="protein sequence ID" value="MDQ0364373.1"/>
    <property type="molecule type" value="Genomic_DNA"/>
</dbReference>